<dbReference type="InterPro" id="IPR011051">
    <property type="entry name" value="RmlC_Cupin_sf"/>
</dbReference>
<dbReference type="Pfam" id="PF07883">
    <property type="entry name" value="Cupin_2"/>
    <property type="match status" value="1"/>
</dbReference>
<name>A0AAW9RNE0_9HYPH</name>
<reference evidence="4 5" key="1">
    <citation type="submission" date="2024-02" db="EMBL/GenBank/DDBJ databases">
        <title>Genome analysis and characterization of Microbaculum marinisediminis sp. nov., isolated from marine sediment.</title>
        <authorList>
            <person name="Du Z.-J."/>
            <person name="Ye Y.-Q."/>
            <person name="Zhang Z.-R."/>
            <person name="Yuan S.-M."/>
            <person name="Zhang X.-Y."/>
        </authorList>
    </citation>
    <scope>NUCLEOTIDE SEQUENCE [LARGE SCALE GENOMIC DNA]</scope>
    <source>
        <strain evidence="4 5">SDUM1044001</strain>
    </source>
</reference>
<comment type="caution">
    <text evidence="4">The sequence shown here is derived from an EMBL/GenBank/DDBJ whole genome shotgun (WGS) entry which is preliminary data.</text>
</comment>
<dbReference type="GO" id="GO:0006355">
    <property type="term" value="P:regulation of DNA-templated transcription"/>
    <property type="evidence" value="ECO:0007669"/>
    <property type="project" value="InterPro"/>
</dbReference>
<evidence type="ECO:0000313" key="5">
    <source>
        <dbReference type="Proteomes" id="UP001378188"/>
    </source>
</evidence>
<dbReference type="Gene3D" id="2.60.120.10">
    <property type="entry name" value="Jelly Rolls"/>
    <property type="match status" value="2"/>
</dbReference>
<dbReference type="Pfam" id="PF02311">
    <property type="entry name" value="AraC_binding"/>
    <property type="match status" value="1"/>
</dbReference>
<dbReference type="Proteomes" id="UP001378188">
    <property type="component" value="Unassembled WGS sequence"/>
</dbReference>
<evidence type="ECO:0000259" key="3">
    <source>
        <dbReference type="Pfam" id="PF07883"/>
    </source>
</evidence>
<dbReference type="AlphaFoldDB" id="A0AAW9RNE0"/>
<dbReference type="GO" id="GO:0003677">
    <property type="term" value="F:DNA binding"/>
    <property type="evidence" value="ECO:0007669"/>
    <property type="project" value="UniProtKB-KW"/>
</dbReference>
<sequence>MAQTTAGNVYKWKDLPQTKVLGGLMDRAGFRSDGALLTFNWISPKMPRWEPHKHPFDQIVLTLAGTQILEIEGEGMVCEPGTIVRVPGDKMHTGWPISDEPVLNIDVFAPPREDYLFLTNWQTEYPQPVIDEAKKTYHQNPDGEPFGGTMIEDPSDLVYCWADLPREDALASGMQRSGMRGDNSLVVFNWLQPDMPRFEPHSHPFDQTVLVIEGSMMLELDGRETECGPQSIVRVPAGVPHTGWPIGDKPVINMDVFAPPREDYLHITKYQKDFR</sequence>
<keyword evidence="1" id="KW-0238">DNA-binding</keyword>
<keyword evidence="5" id="KW-1185">Reference proteome</keyword>
<dbReference type="RefSeq" id="WP_340328147.1">
    <property type="nucleotide sequence ID" value="NZ_JAZHOF010000001.1"/>
</dbReference>
<dbReference type="EMBL" id="JAZHOF010000001">
    <property type="protein sequence ID" value="MEJ8570418.1"/>
    <property type="molecule type" value="Genomic_DNA"/>
</dbReference>
<dbReference type="InterPro" id="IPR014710">
    <property type="entry name" value="RmlC-like_jellyroll"/>
</dbReference>
<dbReference type="InterPro" id="IPR003313">
    <property type="entry name" value="AraC-bd"/>
</dbReference>
<feature type="domain" description="AraC-type arabinose-binding/dimerisation" evidence="2">
    <location>
        <begin position="50"/>
        <end position="101"/>
    </location>
</feature>
<dbReference type="SUPFAM" id="SSF51182">
    <property type="entry name" value="RmlC-like cupins"/>
    <property type="match status" value="2"/>
</dbReference>
<gene>
    <name evidence="4" type="ORF">V3328_02985</name>
</gene>
<dbReference type="PANTHER" id="PTHR40112">
    <property type="entry name" value="H2HPP ISOMERASE"/>
    <property type="match status" value="1"/>
</dbReference>
<accession>A0AAW9RNE0</accession>
<protein>
    <submittedName>
        <fullName evidence="4">AraC family ligand binding domain-containing protein</fullName>
    </submittedName>
</protein>
<dbReference type="PANTHER" id="PTHR40112:SF1">
    <property type="entry name" value="H2HPP ISOMERASE"/>
    <property type="match status" value="1"/>
</dbReference>
<evidence type="ECO:0000259" key="2">
    <source>
        <dbReference type="Pfam" id="PF02311"/>
    </source>
</evidence>
<evidence type="ECO:0000313" key="4">
    <source>
        <dbReference type="EMBL" id="MEJ8570418.1"/>
    </source>
</evidence>
<organism evidence="4 5">
    <name type="scientific">Microbaculum marinum</name>
    <dbReference type="NCBI Taxonomy" id="1764581"/>
    <lineage>
        <taxon>Bacteria</taxon>
        <taxon>Pseudomonadati</taxon>
        <taxon>Pseudomonadota</taxon>
        <taxon>Alphaproteobacteria</taxon>
        <taxon>Hyphomicrobiales</taxon>
        <taxon>Tepidamorphaceae</taxon>
        <taxon>Microbaculum</taxon>
    </lineage>
</organism>
<dbReference type="InterPro" id="IPR052535">
    <property type="entry name" value="Bacilysin_H2HPP_isomerase"/>
</dbReference>
<proteinExistence type="predicted"/>
<evidence type="ECO:0000256" key="1">
    <source>
        <dbReference type="ARBA" id="ARBA00023125"/>
    </source>
</evidence>
<dbReference type="InterPro" id="IPR013096">
    <property type="entry name" value="Cupin_2"/>
</dbReference>
<feature type="domain" description="Cupin type-2" evidence="3">
    <location>
        <begin position="192"/>
        <end position="256"/>
    </location>
</feature>